<reference evidence="2 3" key="2">
    <citation type="journal article" date="2014" name="Genome Announc.">
        <title>Complete Genome Sequence of the Subsurface, Mesophilic Sulfate-Reducing Bacterium Desulfovibrio aespoeensis Aspo-2.</title>
        <authorList>
            <person name="Pedersen K."/>
            <person name="Bengtsson A."/>
            <person name="Edlund J."/>
            <person name="Rabe L."/>
            <person name="Hazen T."/>
            <person name="Chakraborty R."/>
            <person name="Goodwin L."/>
            <person name="Shapiro N."/>
        </authorList>
    </citation>
    <scope>NUCLEOTIDE SEQUENCE [LARGE SCALE GENOMIC DNA]</scope>
    <source>
        <strain evidence="3">ATCC 700646 / DSM 10631 / Aspo-2</strain>
    </source>
</reference>
<protein>
    <submittedName>
        <fullName evidence="2">Uncharacterized protein</fullName>
    </submittedName>
</protein>
<evidence type="ECO:0000313" key="2">
    <source>
        <dbReference type="EMBL" id="ADU61590.1"/>
    </source>
</evidence>
<dbReference type="RefSeq" id="WP_013513526.1">
    <property type="nucleotide sequence ID" value="NC_014844.1"/>
</dbReference>
<feature type="signal peptide" evidence="1">
    <location>
        <begin position="1"/>
        <end position="21"/>
    </location>
</feature>
<feature type="chain" id="PRO_5003214173" evidence="1">
    <location>
        <begin position="22"/>
        <end position="417"/>
    </location>
</feature>
<dbReference type="Pfam" id="PF06980">
    <property type="entry name" value="DUF1302"/>
    <property type="match status" value="1"/>
</dbReference>
<keyword evidence="3" id="KW-1185">Reference proteome</keyword>
<reference evidence="3" key="1">
    <citation type="submission" date="2010-12" db="EMBL/GenBank/DDBJ databases">
        <title>Complete sequence of Desulfovibrio aespoeensis Aspo-2.</title>
        <authorList>
            <consortium name="US DOE Joint Genome Institute"/>
            <person name="Lucas S."/>
            <person name="Copeland A."/>
            <person name="Lapidus A."/>
            <person name="Cheng J.-F."/>
            <person name="Goodwin L."/>
            <person name="Pitluck S."/>
            <person name="Chertkov O."/>
            <person name="Misra M."/>
            <person name="Detter J.C."/>
            <person name="Han C."/>
            <person name="Tapia R."/>
            <person name="Land M."/>
            <person name="Hauser L."/>
            <person name="Kyrpides N."/>
            <person name="Ivanova N."/>
            <person name="Ovchinnikova G."/>
            <person name="Pedersen K."/>
            <person name="Jagevall S."/>
            <person name="Hazen T."/>
            <person name="Woyke T."/>
        </authorList>
    </citation>
    <scope>NUCLEOTIDE SEQUENCE [LARGE SCALE GENOMIC DNA]</scope>
    <source>
        <strain evidence="3">ATCC 700646 / DSM 10631 / Aspo-2</strain>
    </source>
</reference>
<sequence precursor="true">MGRLFAAVVLIILLAGAEAMAAEVPEWLERVALSGWIEGVQSAAVKAPHDPVTSRARMRLIAEADWDAVYANVSVDAEKNWKIDGQKALSLHEGWLEHVGQGWDVRLGRQTIIWGRADGVQITDVICPPDYTESITRDLDEIRIPVEAAKVRLLGSSMDLEMIWIPVFQSATLPGRDNPWGSETSWPAGMTVVQNDTKKPDLSLGNSEVAMKLAAYRSGYDMSASVFYTWDDFAANHRTVSTVGPSSVEFSPRYHRMTVLGLDFARPWSDFVFRFETAGYLGRYFETRQLAIDPKRKNSVKWLGGMDWTPGGDWSVIAQLYGEHLLNHESCLVAERDEVSTTLHVSKKVLRQTLTLSGMVYYSVNDQDTFFRAKADYEWSDGLHFLVGADLFNGRHSGSYGRYEDNSQLWVKVKYSF</sequence>
<dbReference type="AlphaFoldDB" id="E6VYD2"/>
<name>E6VYD2_PSEA9</name>
<dbReference type="InterPro" id="IPR010727">
    <property type="entry name" value="DUF1302"/>
</dbReference>
<accession>E6VYD2</accession>
<evidence type="ECO:0000256" key="1">
    <source>
        <dbReference type="SAM" id="SignalP"/>
    </source>
</evidence>
<proteinExistence type="predicted"/>
<dbReference type="HOGENOM" id="CLU_031778_0_1_7"/>
<keyword evidence="1" id="KW-0732">Signal</keyword>
<dbReference type="EMBL" id="CP002431">
    <property type="protein sequence ID" value="ADU61590.1"/>
    <property type="molecule type" value="Genomic_DNA"/>
</dbReference>
<dbReference type="eggNOG" id="COG4773">
    <property type="taxonomic scope" value="Bacteria"/>
</dbReference>
<dbReference type="KEGG" id="das:Daes_0571"/>
<evidence type="ECO:0000313" key="3">
    <source>
        <dbReference type="Proteomes" id="UP000002191"/>
    </source>
</evidence>
<dbReference type="Proteomes" id="UP000002191">
    <property type="component" value="Chromosome"/>
</dbReference>
<gene>
    <name evidence="2" type="ordered locus">Daes_0571</name>
</gene>
<organism evidence="2 3">
    <name type="scientific">Pseudodesulfovibrio aespoeensis (strain ATCC 700646 / DSM 10631 / Aspo-2)</name>
    <name type="common">Desulfovibrio aespoeensis</name>
    <dbReference type="NCBI Taxonomy" id="643562"/>
    <lineage>
        <taxon>Bacteria</taxon>
        <taxon>Pseudomonadati</taxon>
        <taxon>Thermodesulfobacteriota</taxon>
        <taxon>Desulfovibrionia</taxon>
        <taxon>Desulfovibrionales</taxon>
        <taxon>Desulfovibrionaceae</taxon>
    </lineage>
</organism>
<dbReference type="STRING" id="643562.Daes_0571"/>
<dbReference type="OrthoDB" id="9801336at2"/>